<accession>A0AAP5IBA4</accession>
<proteinExistence type="predicted"/>
<organism evidence="2 3">
    <name type="scientific">Aetokthonos hydrillicola Thurmond2011</name>
    <dbReference type="NCBI Taxonomy" id="2712845"/>
    <lineage>
        <taxon>Bacteria</taxon>
        <taxon>Bacillati</taxon>
        <taxon>Cyanobacteriota</taxon>
        <taxon>Cyanophyceae</taxon>
        <taxon>Nostocales</taxon>
        <taxon>Hapalosiphonaceae</taxon>
        <taxon>Aetokthonos</taxon>
    </lineage>
</organism>
<keyword evidence="3" id="KW-1185">Reference proteome</keyword>
<dbReference type="GO" id="GO:0005694">
    <property type="term" value="C:chromosome"/>
    <property type="evidence" value="ECO:0007669"/>
    <property type="project" value="InterPro"/>
</dbReference>
<dbReference type="Gene3D" id="3.40.1360.10">
    <property type="match status" value="1"/>
</dbReference>
<feature type="transmembrane region" description="Helical" evidence="1">
    <location>
        <begin position="137"/>
        <end position="154"/>
    </location>
</feature>
<dbReference type="SUPFAM" id="SSF56726">
    <property type="entry name" value="DNA topoisomerase IV, alpha subunit"/>
    <property type="match status" value="1"/>
</dbReference>
<evidence type="ECO:0000256" key="1">
    <source>
        <dbReference type="SAM" id="Phobius"/>
    </source>
</evidence>
<dbReference type="Proteomes" id="UP000667802">
    <property type="component" value="Unassembled WGS sequence"/>
</dbReference>
<dbReference type="AlphaFoldDB" id="A0AAP5IBA4"/>
<comment type="caution">
    <text evidence="2">The sequence shown here is derived from an EMBL/GenBank/DDBJ whole genome shotgun (WGS) entry which is preliminary data.</text>
</comment>
<evidence type="ECO:0000313" key="3">
    <source>
        <dbReference type="Proteomes" id="UP000667802"/>
    </source>
</evidence>
<gene>
    <name evidence="2" type="ORF">G7B40_027840</name>
</gene>
<reference evidence="3" key="1">
    <citation type="journal article" date="2021" name="Science">
        <title>Hunting the eagle killer: A cyanobacterial neurotoxin causes vacuolar myelinopathy.</title>
        <authorList>
            <person name="Breinlinger S."/>
            <person name="Phillips T.J."/>
            <person name="Haram B.N."/>
            <person name="Mares J."/>
            <person name="Martinez Yerena J.A."/>
            <person name="Hrouzek P."/>
            <person name="Sobotka R."/>
            <person name="Henderson W.M."/>
            <person name="Schmieder P."/>
            <person name="Williams S.M."/>
            <person name="Lauderdale J.D."/>
            <person name="Wilde H.D."/>
            <person name="Gerrin W."/>
            <person name="Kust A."/>
            <person name="Washington J.W."/>
            <person name="Wagner C."/>
            <person name="Geier B."/>
            <person name="Liebeke M."/>
            <person name="Enke H."/>
            <person name="Niedermeyer T.H.J."/>
            <person name="Wilde S.B."/>
        </authorList>
    </citation>
    <scope>NUCLEOTIDE SEQUENCE [LARGE SCALE GENOMIC DNA]</scope>
    <source>
        <strain evidence="3">Thurmond2011</strain>
    </source>
</reference>
<evidence type="ECO:0000313" key="2">
    <source>
        <dbReference type="EMBL" id="MDR9898343.1"/>
    </source>
</evidence>
<keyword evidence="1" id="KW-1133">Transmembrane helix</keyword>
<sequence>MKCIKCGTDNKLKDRTANFGRCSRCSHTFAFEPTSMGSIKITDPMFAKMINNISVADTLFFTPKQMFYYVDNRLRSKGFNSNFFALGFILIHVILFLVFRKIPFIIILYQIFETIRLYKNTKSPKLDNASRKASAKYLRFVGGFILLVGIAASVLIYNSFLIFVVATLLGMTAIYLGITQVNKTAIPSEFIVPESTLQEWLNRWQQINGNILKLLPNPQPKNQFSAINPDVTAYSFDRLIVCDSDEIAQFLIANNFHFENNCAILSITGYPHSIFQITMEMLRRNPDLKVYALHSCTADGLSLVHRLKTSPDWFQNSNVTIIDIGISPRHVLATKKGIFIEKSPQSATDAKQLIPEIRQELSPEELQWLEAGNIVKLESFQPQKLIQIIQRRIANTGTIDSSGSDLIIIGSEDNFTYTTENFG</sequence>
<dbReference type="EMBL" id="JAALHA020000017">
    <property type="protein sequence ID" value="MDR9898343.1"/>
    <property type="molecule type" value="Genomic_DNA"/>
</dbReference>
<protein>
    <submittedName>
        <fullName evidence="2">Uncharacterized protein</fullName>
    </submittedName>
</protein>
<keyword evidence="1" id="KW-0472">Membrane</keyword>
<feature type="transmembrane region" description="Helical" evidence="1">
    <location>
        <begin position="83"/>
        <end position="112"/>
    </location>
</feature>
<keyword evidence="1" id="KW-0812">Transmembrane</keyword>
<dbReference type="GO" id="GO:0003677">
    <property type="term" value="F:DNA binding"/>
    <property type="evidence" value="ECO:0007669"/>
    <property type="project" value="InterPro"/>
</dbReference>
<dbReference type="RefSeq" id="WP_208349628.1">
    <property type="nucleotide sequence ID" value="NZ_JAALHA020000017.1"/>
</dbReference>
<name>A0AAP5IBA4_9CYAN</name>
<feature type="transmembrane region" description="Helical" evidence="1">
    <location>
        <begin position="160"/>
        <end position="178"/>
    </location>
</feature>
<dbReference type="InterPro" id="IPR036078">
    <property type="entry name" value="Spo11/TopoVI_A_sf"/>
</dbReference>